<dbReference type="STRING" id="1802627.A3A70_01740"/>
<evidence type="ECO:0000313" key="3">
    <source>
        <dbReference type="EMBL" id="OGC59662.1"/>
    </source>
</evidence>
<proteinExistence type="predicted"/>
<dbReference type="Pfam" id="PF04350">
    <property type="entry name" value="PilO"/>
    <property type="match status" value="1"/>
</dbReference>
<accession>A0A1F4VR31</accession>
<dbReference type="AlphaFoldDB" id="A0A1F4VR31"/>
<feature type="transmembrane region" description="Helical" evidence="2">
    <location>
        <begin position="21"/>
        <end position="41"/>
    </location>
</feature>
<dbReference type="InterPro" id="IPR014717">
    <property type="entry name" value="Transl_elong_EF1B/ribsomal_bS6"/>
</dbReference>
<dbReference type="Gene3D" id="3.30.70.60">
    <property type="match status" value="1"/>
</dbReference>
<reference evidence="3 4" key="1">
    <citation type="journal article" date="2016" name="Nat. Commun.">
        <title>Thousands of microbial genomes shed light on interconnected biogeochemical processes in an aquifer system.</title>
        <authorList>
            <person name="Anantharaman K."/>
            <person name="Brown C.T."/>
            <person name="Hug L.A."/>
            <person name="Sharon I."/>
            <person name="Castelle C.J."/>
            <person name="Probst A.J."/>
            <person name="Thomas B.C."/>
            <person name="Singh A."/>
            <person name="Wilkins M.J."/>
            <person name="Karaoz U."/>
            <person name="Brodie E.L."/>
            <person name="Williams K.H."/>
            <person name="Hubbard S.S."/>
            <person name="Banfield J.F."/>
        </authorList>
    </citation>
    <scope>NUCLEOTIDE SEQUENCE [LARGE SCALE GENOMIC DNA]</scope>
</reference>
<keyword evidence="2" id="KW-0812">Transmembrane</keyword>
<name>A0A1F4VR31_UNCKA</name>
<dbReference type="EMBL" id="MEVK01000011">
    <property type="protein sequence ID" value="OGC59662.1"/>
    <property type="molecule type" value="Genomic_DNA"/>
</dbReference>
<evidence type="ECO:0000256" key="2">
    <source>
        <dbReference type="SAM" id="Phobius"/>
    </source>
</evidence>
<evidence type="ECO:0000256" key="1">
    <source>
        <dbReference type="SAM" id="Coils"/>
    </source>
</evidence>
<keyword evidence="1" id="KW-0175">Coiled coil</keyword>
<gene>
    <name evidence="3" type="ORF">A3A70_01740</name>
</gene>
<comment type="caution">
    <text evidence="3">The sequence shown here is derived from an EMBL/GenBank/DDBJ whole genome shotgun (WGS) entry which is preliminary data.</text>
</comment>
<dbReference type="Proteomes" id="UP000178964">
    <property type="component" value="Unassembled WGS sequence"/>
</dbReference>
<keyword evidence="2" id="KW-0472">Membrane</keyword>
<dbReference type="GO" id="GO:0043683">
    <property type="term" value="P:type IV pilus assembly"/>
    <property type="evidence" value="ECO:0007669"/>
    <property type="project" value="InterPro"/>
</dbReference>
<sequence>MKPTIPSNLKLPRPTVKRSSLVMISLWGASIIVILITYPLAKKIPQLHTELNATRADLAKIKETSAQVRQLSGQLNELTLKEQALTRAIPDSGNAPVIFEQIQKVATDSAVSLNSLNYTGETGQNKITSTSTEGSVGLGIVVSGTFERLTKFLETIENASPILTPENLNLATSEGGEVSMSIPLTADFLIVPPLSGDKLIQIDLSLLNSPQTDAATQNALGRQEYKFNVDTKSGIGKRDPFVR</sequence>
<evidence type="ECO:0000313" key="4">
    <source>
        <dbReference type="Proteomes" id="UP000178964"/>
    </source>
</evidence>
<keyword evidence="2" id="KW-1133">Transmembrane helix</keyword>
<dbReference type="GO" id="GO:0043107">
    <property type="term" value="P:type IV pilus-dependent motility"/>
    <property type="evidence" value="ECO:0007669"/>
    <property type="project" value="InterPro"/>
</dbReference>
<protein>
    <submittedName>
        <fullName evidence="3">Uncharacterized protein</fullName>
    </submittedName>
</protein>
<organism evidence="3 4">
    <name type="scientific">candidate division WWE3 bacterium RIFCSPLOWO2_01_FULL_42_11</name>
    <dbReference type="NCBI Taxonomy" id="1802627"/>
    <lineage>
        <taxon>Bacteria</taxon>
        <taxon>Katanobacteria</taxon>
    </lineage>
</organism>
<feature type="coiled-coil region" evidence="1">
    <location>
        <begin position="61"/>
        <end position="88"/>
    </location>
</feature>
<dbReference type="InterPro" id="IPR007445">
    <property type="entry name" value="PilO"/>
</dbReference>